<feature type="compositionally biased region" description="Polar residues" evidence="1">
    <location>
        <begin position="149"/>
        <end position="158"/>
    </location>
</feature>
<evidence type="ECO:0000256" key="1">
    <source>
        <dbReference type="SAM" id="MobiDB-lite"/>
    </source>
</evidence>
<feature type="region of interest" description="Disordered" evidence="1">
    <location>
        <begin position="420"/>
        <end position="454"/>
    </location>
</feature>
<dbReference type="PANTHER" id="PTHR37402:SF1">
    <property type="entry name" value="GRAM DOMAIN-CONTAINING PROTEIN 4"/>
    <property type="match status" value="1"/>
</dbReference>
<feature type="transmembrane region" description="Helical" evidence="2">
    <location>
        <begin position="177"/>
        <end position="198"/>
    </location>
</feature>
<sequence length="608" mass="68173">MSYQENVGGLTSPPPPIHHSRQGSSTSLPVCGSDNRGPRVPPPLPPRPNTVVVPPQGEEDPRAVDSEDEQEVPMVTEDLEESSSAIDLLSTKDEEELSEVQLRELYDDEEIERFVHLFSTHVREVRAADAPYPFNVAQAASASAPELSDTLSAPSTSLERSPIQSSPSRSLSERIAFLYWVLWYHGLLFSGLITLVLYRLVRRKIHPYPSLEELRAYRSRINRSHAVGATLSARLATSSSIGIKDMWALFKGYRRERKLRKPLTHKLKGMEKEDRVDASDTASVHSVATERPEENDEGPTEEEEVKEEDLKRVGLALLNETADFLERVKNIFLWRKPSASVFYGAILFGWFVLGLLPATYLMRLVGFLAGAIFWHVIPVLAVIPPSERARIPPPLTNVPTDAEYAMDLISQRVARGLPVRPKRRKVKKSRHSSDLDVAGAAEHHEEEHSTSSSVNWNKWGDRLAFTKDRTSDFRNIFRDGQWKKSDGWKELVTPIAAKVVAPESGSETRIEAHTFPAQLKQHPGLITLTPTTVFFTPLLSSRATLCIHLQDVTGVKKSGLTKGIDIYYGEPRSDGSKEAKEAKFFFVGSRDDLFARLLSYGGRRWKNV</sequence>
<keyword evidence="4" id="KW-1185">Reference proteome</keyword>
<feature type="compositionally biased region" description="Pro residues" evidence="1">
    <location>
        <begin position="39"/>
        <end position="48"/>
    </location>
</feature>
<keyword evidence="2" id="KW-0812">Transmembrane</keyword>
<dbReference type="InterPro" id="IPR037847">
    <property type="entry name" value="GRAMDC4"/>
</dbReference>
<comment type="caution">
    <text evidence="3">The sequence shown here is derived from an EMBL/GenBank/DDBJ whole genome shotgun (WGS) entry which is preliminary data.</text>
</comment>
<feature type="compositionally biased region" description="Acidic residues" evidence="1">
    <location>
        <begin position="66"/>
        <end position="81"/>
    </location>
</feature>
<dbReference type="EMBL" id="CCBP010000103">
    <property type="protein sequence ID" value="CDO71588.1"/>
    <property type="molecule type" value="Genomic_DNA"/>
</dbReference>
<feature type="compositionally biased region" description="Acidic residues" evidence="1">
    <location>
        <begin position="293"/>
        <end position="307"/>
    </location>
</feature>
<organism evidence="3 4">
    <name type="scientific">Pycnoporus cinnabarinus</name>
    <name type="common">Cinnabar-red polypore</name>
    <name type="synonym">Trametes cinnabarina</name>
    <dbReference type="NCBI Taxonomy" id="5643"/>
    <lineage>
        <taxon>Eukaryota</taxon>
        <taxon>Fungi</taxon>
        <taxon>Dikarya</taxon>
        <taxon>Basidiomycota</taxon>
        <taxon>Agaricomycotina</taxon>
        <taxon>Agaricomycetes</taxon>
        <taxon>Polyporales</taxon>
        <taxon>Polyporaceae</taxon>
        <taxon>Trametes</taxon>
    </lineage>
</organism>
<dbReference type="PANTHER" id="PTHR37402">
    <property type="entry name" value="GRAM DOMAIN-CONTAINING PROTEIN 4"/>
    <property type="match status" value="1"/>
</dbReference>
<feature type="region of interest" description="Disordered" evidence="1">
    <location>
        <begin position="1"/>
        <end position="86"/>
    </location>
</feature>
<evidence type="ECO:0000256" key="2">
    <source>
        <dbReference type="SAM" id="Phobius"/>
    </source>
</evidence>
<gene>
    <name evidence="3" type="ORF">BN946_scf184911.g58</name>
</gene>
<feature type="compositionally biased region" description="Basic residues" evidence="1">
    <location>
        <begin position="420"/>
        <end position="430"/>
    </location>
</feature>
<feature type="transmembrane region" description="Helical" evidence="2">
    <location>
        <begin position="339"/>
        <end position="358"/>
    </location>
</feature>
<reference evidence="3" key="1">
    <citation type="submission" date="2014-01" db="EMBL/GenBank/DDBJ databases">
        <title>The genome of the white-rot fungus Pycnoporus cinnabarinus: a basidiomycete model with a versatile arsenal for lignocellulosic biomass breakdown.</title>
        <authorList>
            <person name="Levasseur A."/>
            <person name="Lomascolo A."/>
            <person name="Ruiz-Duenas F.J."/>
            <person name="Uzan E."/>
            <person name="Piumi F."/>
            <person name="Kues U."/>
            <person name="Ram A.F.J."/>
            <person name="Murat C."/>
            <person name="Haon M."/>
            <person name="Benoit I."/>
            <person name="Arfi Y."/>
            <person name="Chevret D."/>
            <person name="Drula E."/>
            <person name="Kwon M.J."/>
            <person name="Gouret P."/>
            <person name="Lesage-Meessen L."/>
            <person name="Lombard V."/>
            <person name="Mariette J."/>
            <person name="Noirot C."/>
            <person name="Park J."/>
            <person name="Patyshakuliyeva A."/>
            <person name="Wieneger R.A.B."/>
            <person name="Wosten H.A.B."/>
            <person name="Martin F."/>
            <person name="Coutinho P.M."/>
            <person name="de Vries R."/>
            <person name="Martinez A.T."/>
            <person name="Klopp C."/>
            <person name="Pontarotti P."/>
            <person name="Henrissat B."/>
            <person name="Record E."/>
        </authorList>
    </citation>
    <scope>NUCLEOTIDE SEQUENCE [LARGE SCALE GENOMIC DNA]</scope>
    <source>
        <strain evidence="3">BRFM137</strain>
    </source>
</reference>
<dbReference type="HOGENOM" id="CLU_026646_0_0_1"/>
<dbReference type="OMA" id="YWILWYH"/>
<name>A0A060SGN5_PYCCI</name>
<dbReference type="Proteomes" id="UP000029665">
    <property type="component" value="Unassembled WGS sequence"/>
</dbReference>
<dbReference type="STRING" id="5643.A0A060SGN5"/>
<evidence type="ECO:0008006" key="5">
    <source>
        <dbReference type="Google" id="ProtNLM"/>
    </source>
</evidence>
<dbReference type="AlphaFoldDB" id="A0A060SGN5"/>
<feature type="region of interest" description="Disordered" evidence="1">
    <location>
        <begin position="271"/>
        <end position="307"/>
    </location>
</feature>
<keyword evidence="2" id="KW-1133">Transmembrane helix</keyword>
<keyword evidence="2" id="KW-0472">Membrane</keyword>
<dbReference type="OrthoDB" id="1708389at2759"/>
<dbReference type="GO" id="GO:0006915">
    <property type="term" value="P:apoptotic process"/>
    <property type="evidence" value="ECO:0007669"/>
    <property type="project" value="InterPro"/>
</dbReference>
<evidence type="ECO:0000313" key="4">
    <source>
        <dbReference type="Proteomes" id="UP000029665"/>
    </source>
</evidence>
<evidence type="ECO:0000313" key="3">
    <source>
        <dbReference type="EMBL" id="CDO71588.1"/>
    </source>
</evidence>
<accession>A0A060SGN5</accession>
<proteinExistence type="predicted"/>
<protein>
    <recommendedName>
        <fullName evidence="5">GRAM domain-containing protein</fullName>
    </recommendedName>
</protein>
<feature type="region of interest" description="Disordered" evidence="1">
    <location>
        <begin position="145"/>
        <end position="166"/>
    </location>
</feature>